<name>A0ABN9RCS2_9DINO</name>
<dbReference type="Proteomes" id="UP001189429">
    <property type="component" value="Unassembled WGS sequence"/>
</dbReference>
<sequence>MAPMGRSGASPVPPLLLGAALFQAAWASTLRREEPTQYTLLHFNDRFCGDAQGMQCQVLVPAGCGMGSCCLAGDHYVKVVEIDSTRLNVTGGDSSCSCLLSEATNHGSFTIGQCDQGVKLVAAPPAELHVYVRAVLSSSAGARHCNGIAPHPR</sequence>
<evidence type="ECO:0000256" key="1">
    <source>
        <dbReference type="SAM" id="SignalP"/>
    </source>
</evidence>
<feature type="chain" id="PRO_5046498369" evidence="1">
    <location>
        <begin position="28"/>
        <end position="153"/>
    </location>
</feature>
<reference evidence="2" key="1">
    <citation type="submission" date="2023-10" db="EMBL/GenBank/DDBJ databases">
        <authorList>
            <person name="Chen Y."/>
            <person name="Shah S."/>
            <person name="Dougan E. K."/>
            <person name="Thang M."/>
            <person name="Chan C."/>
        </authorList>
    </citation>
    <scope>NUCLEOTIDE SEQUENCE [LARGE SCALE GENOMIC DNA]</scope>
</reference>
<proteinExistence type="predicted"/>
<protein>
    <submittedName>
        <fullName evidence="2">Uncharacterized protein</fullName>
    </submittedName>
</protein>
<evidence type="ECO:0000313" key="2">
    <source>
        <dbReference type="EMBL" id="CAK0816429.1"/>
    </source>
</evidence>
<dbReference type="EMBL" id="CAUYUJ010006186">
    <property type="protein sequence ID" value="CAK0816429.1"/>
    <property type="molecule type" value="Genomic_DNA"/>
</dbReference>
<evidence type="ECO:0000313" key="3">
    <source>
        <dbReference type="Proteomes" id="UP001189429"/>
    </source>
</evidence>
<organism evidence="2 3">
    <name type="scientific">Prorocentrum cordatum</name>
    <dbReference type="NCBI Taxonomy" id="2364126"/>
    <lineage>
        <taxon>Eukaryota</taxon>
        <taxon>Sar</taxon>
        <taxon>Alveolata</taxon>
        <taxon>Dinophyceae</taxon>
        <taxon>Prorocentrales</taxon>
        <taxon>Prorocentraceae</taxon>
        <taxon>Prorocentrum</taxon>
    </lineage>
</organism>
<comment type="caution">
    <text evidence="2">The sequence shown here is derived from an EMBL/GenBank/DDBJ whole genome shotgun (WGS) entry which is preliminary data.</text>
</comment>
<accession>A0ABN9RCS2</accession>
<keyword evidence="3" id="KW-1185">Reference proteome</keyword>
<gene>
    <name evidence="2" type="ORF">PCOR1329_LOCUS19385</name>
</gene>
<keyword evidence="1" id="KW-0732">Signal</keyword>
<feature type="signal peptide" evidence="1">
    <location>
        <begin position="1"/>
        <end position="27"/>
    </location>
</feature>